<dbReference type="RefSeq" id="WP_278318153.1">
    <property type="nucleotide sequence ID" value="NZ_CP121464.1"/>
</dbReference>
<evidence type="ECO:0000313" key="2">
    <source>
        <dbReference type="Proteomes" id="UP001219584"/>
    </source>
</evidence>
<organism evidence="1 2">
    <name type="scientific">Janthinobacterium rivuli</name>
    <dbReference type="NCBI Taxonomy" id="2751478"/>
    <lineage>
        <taxon>Bacteria</taxon>
        <taxon>Pseudomonadati</taxon>
        <taxon>Pseudomonadota</taxon>
        <taxon>Betaproteobacteria</taxon>
        <taxon>Burkholderiales</taxon>
        <taxon>Oxalobacteraceae</taxon>
        <taxon>Janthinobacterium</taxon>
    </lineage>
</organism>
<reference evidence="1 2" key="1">
    <citation type="submission" date="2023-04" db="EMBL/GenBank/DDBJ databases">
        <title>Nanopore sequencing of Janthinobacterium from water.</title>
        <authorList>
            <person name="Ciuchcinski K."/>
            <person name="Rokowska A."/>
            <person name="Dziewit L."/>
        </authorList>
    </citation>
    <scope>NUCLEOTIDE SEQUENCE [LARGE SCALE GENOMIC DNA]</scope>
    <source>
        <strain evidence="1 2">DEMB2</strain>
    </source>
</reference>
<dbReference type="EMBL" id="CP121464">
    <property type="protein sequence ID" value="WFR81258.1"/>
    <property type="molecule type" value="Genomic_DNA"/>
</dbReference>
<evidence type="ECO:0000313" key="1">
    <source>
        <dbReference type="EMBL" id="WFR81258.1"/>
    </source>
</evidence>
<accession>A0ABY8I8J6</accession>
<name>A0ABY8I8J6_9BURK</name>
<dbReference type="Proteomes" id="UP001219584">
    <property type="component" value="Chromosome"/>
</dbReference>
<sequence>MATKTLQMPLKDSEVEVEIGQSIIYTYNISIMNGVESKKFAFDKEIKFSGSALGAKFDVVVQPNSTVLSEKQTKYNPSEYTFKYEKDASPSEGFFKQALHIYLDLPSGNVYAKASNFGDPIKIGLASITTSEKCLKRSVDSFRKELVYSGVSNGSISVLYREFYDDMARPAFSQELRYDLKDGDEIGYKGSRFKVIKASNTGLKYKVLKSLD</sequence>
<proteinExistence type="predicted"/>
<keyword evidence="2" id="KW-1185">Reference proteome</keyword>
<gene>
    <name evidence="1" type="ORF">P9875_08845</name>
</gene>
<protein>
    <submittedName>
        <fullName evidence="1">Uncharacterized protein</fullName>
    </submittedName>
</protein>